<dbReference type="PANTHER" id="PTHR11668">
    <property type="entry name" value="SERINE/THREONINE PROTEIN PHOSPHATASE"/>
    <property type="match status" value="1"/>
</dbReference>
<dbReference type="InterPro" id="IPR006186">
    <property type="entry name" value="Ser/Thr-sp_prot-phosphatase"/>
</dbReference>
<dbReference type="PROSITE" id="PS00125">
    <property type="entry name" value="SER_THR_PHOSPHATASE"/>
    <property type="match status" value="1"/>
</dbReference>
<evidence type="ECO:0000313" key="2">
    <source>
        <dbReference type="EMBL" id="ALU12127.1"/>
    </source>
</evidence>
<reference evidence="2 3" key="1">
    <citation type="submission" date="2013-11" db="EMBL/GenBank/DDBJ databases">
        <title>Comparative genomics of Ignicoccus.</title>
        <authorList>
            <person name="Podar M."/>
        </authorList>
    </citation>
    <scope>NUCLEOTIDE SEQUENCE [LARGE SCALE GENOMIC DNA]</scope>
    <source>
        <strain evidence="2 3">DSM 13165</strain>
    </source>
</reference>
<dbReference type="InterPro" id="IPR004843">
    <property type="entry name" value="Calcineurin-like_PHP"/>
</dbReference>
<dbReference type="Pfam" id="PF00149">
    <property type="entry name" value="Metallophos"/>
    <property type="match status" value="1"/>
</dbReference>
<dbReference type="AlphaFoldDB" id="A0A0U3FP74"/>
<dbReference type="KEGG" id="iis:EYM_00630"/>
<evidence type="ECO:0000313" key="3">
    <source>
        <dbReference type="Proteomes" id="UP000060778"/>
    </source>
</evidence>
<dbReference type="Gene3D" id="3.60.21.10">
    <property type="match status" value="1"/>
</dbReference>
<dbReference type="Proteomes" id="UP000060778">
    <property type="component" value="Chromosome"/>
</dbReference>
<accession>A0A0U3FP74</accession>
<dbReference type="SUPFAM" id="SSF56300">
    <property type="entry name" value="Metallo-dependent phosphatases"/>
    <property type="match status" value="1"/>
</dbReference>
<dbReference type="RefSeq" id="WP_075049202.1">
    <property type="nucleotide sequence ID" value="NZ_CP006867.1"/>
</dbReference>
<dbReference type="SMART" id="SM00156">
    <property type="entry name" value="PP2Ac"/>
    <property type="match status" value="1"/>
</dbReference>
<dbReference type="PANTHER" id="PTHR11668:SF496">
    <property type="entry name" value="SERINE_THREONINE-PROTEIN PHOSPHATASE"/>
    <property type="match status" value="1"/>
</dbReference>
<dbReference type="STRING" id="940295.EYM_00630"/>
<protein>
    <recommendedName>
        <fullName evidence="1">Serine/threonine specific protein phosphatases domain-containing protein</fullName>
    </recommendedName>
</protein>
<dbReference type="OrthoDB" id="303721at2157"/>
<dbReference type="InterPro" id="IPR050341">
    <property type="entry name" value="PP1_catalytic_subunit"/>
</dbReference>
<evidence type="ECO:0000259" key="1">
    <source>
        <dbReference type="PROSITE" id="PS00125"/>
    </source>
</evidence>
<dbReference type="GeneID" id="30679545"/>
<dbReference type="InterPro" id="IPR029052">
    <property type="entry name" value="Metallo-depent_PP-like"/>
</dbReference>
<name>A0A0U3FP74_9CREN</name>
<gene>
    <name evidence="2" type="ORF">EYM_00630</name>
</gene>
<feature type="domain" description="Serine/threonine specific protein phosphatases" evidence="1">
    <location>
        <begin position="122"/>
        <end position="127"/>
    </location>
</feature>
<dbReference type="PRINTS" id="PR00114">
    <property type="entry name" value="STPHPHTASE"/>
</dbReference>
<proteinExistence type="predicted"/>
<dbReference type="GO" id="GO:0016787">
    <property type="term" value="F:hydrolase activity"/>
    <property type="evidence" value="ECO:0007669"/>
    <property type="project" value="InterPro"/>
</dbReference>
<organism evidence="2 3">
    <name type="scientific">Ignicoccus islandicus DSM 13165</name>
    <dbReference type="NCBI Taxonomy" id="940295"/>
    <lineage>
        <taxon>Archaea</taxon>
        <taxon>Thermoproteota</taxon>
        <taxon>Thermoprotei</taxon>
        <taxon>Desulfurococcales</taxon>
        <taxon>Desulfurococcaceae</taxon>
        <taxon>Ignicoccus</taxon>
    </lineage>
</organism>
<sequence length="315" mass="36392">MELAELPVDDAARFAEAVNSLKPDELIELLEEAKKLLLKMYEGGVHPVAFTYPDTRYVFHGDLYGSFIQLYDIWERLGKREVFEEWRLVFLGNYVDRGPKQVEALLLPLALKAKRPRDVIILRGNHEAPKGMEPLPHDFPLHLLKRYGKRGEEIYVKAREVFDAMPLALIVDRSVVAFHGGPSTLLIRKGCKSIECVYSDKVNENYLIEEYLWNDPAEMCSWEDEPEDCWSPNPVGKGFLWGPGVTRYFLRETKTKFIVRGNYPADGVKLFHRNKVVSVFTRTGVPFLNRKFGAWSPNFLEQGWDENPTKWKITL</sequence>
<dbReference type="EMBL" id="CP006867">
    <property type="protein sequence ID" value="ALU12127.1"/>
    <property type="molecule type" value="Genomic_DNA"/>
</dbReference>
<keyword evidence="3" id="KW-1185">Reference proteome</keyword>
<dbReference type="CDD" id="cd00144">
    <property type="entry name" value="MPP_PPP_family"/>
    <property type="match status" value="1"/>
</dbReference>